<reference evidence="1 2" key="2">
    <citation type="submission" date="2023-12" db="EMBL/GenBank/DDBJ databases">
        <title>Description of an unclassified Opitutus bacterium of Verrucomicrobiota.</title>
        <authorList>
            <person name="Zhang D.-F."/>
        </authorList>
    </citation>
    <scope>NUCLEOTIDE SEQUENCE [LARGE SCALE GENOMIC DNA]</scope>
    <source>
        <strain evidence="1 2">WL0086</strain>
    </source>
</reference>
<dbReference type="Proteomes" id="UP000738431">
    <property type="component" value="Chromosome"/>
</dbReference>
<dbReference type="RefSeq" id="WP_221032444.1">
    <property type="nucleotide sequence ID" value="NZ_CP139781.1"/>
</dbReference>
<organism evidence="1 2">
    <name type="scientific">Actomonas aquatica</name>
    <dbReference type="NCBI Taxonomy" id="2866162"/>
    <lineage>
        <taxon>Bacteria</taxon>
        <taxon>Pseudomonadati</taxon>
        <taxon>Verrucomicrobiota</taxon>
        <taxon>Opitutia</taxon>
        <taxon>Opitutales</taxon>
        <taxon>Opitutaceae</taxon>
        <taxon>Actomonas</taxon>
    </lineage>
</organism>
<evidence type="ECO:0000313" key="1">
    <source>
        <dbReference type="EMBL" id="WRQ88327.1"/>
    </source>
</evidence>
<proteinExistence type="predicted"/>
<sequence>MPSSATLTISVVSFKAGTCTCSLSSSDPSVVSVNTTNQALTVQGHQEPIKLAFVMAADSPYSLVDVSFANGDASKEFINKSIDDGVLVVTDANIKSDVGYDYEYTITVKETGGTEAVFDPRIETEN</sequence>
<protein>
    <recommendedName>
        <fullName evidence="3">Cadherin domain-containing protein</fullName>
    </recommendedName>
</protein>
<name>A0ABZ1CAJ9_9BACT</name>
<reference evidence="1 2" key="1">
    <citation type="submission" date="2021-08" db="EMBL/GenBank/DDBJ databases">
        <authorList>
            <person name="Zhang D."/>
            <person name="Zhang A."/>
            <person name="Wang L."/>
        </authorList>
    </citation>
    <scope>NUCLEOTIDE SEQUENCE [LARGE SCALE GENOMIC DNA]</scope>
    <source>
        <strain evidence="1 2">WL0086</strain>
    </source>
</reference>
<accession>A0ABZ1CAJ9</accession>
<dbReference type="EMBL" id="CP139781">
    <property type="protein sequence ID" value="WRQ88327.1"/>
    <property type="molecule type" value="Genomic_DNA"/>
</dbReference>
<keyword evidence="2" id="KW-1185">Reference proteome</keyword>
<evidence type="ECO:0008006" key="3">
    <source>
        <dbReference type="Google" id="ProtNLM"/>
    </source>
</evidence>
<evidence type="ECO:0000313" key="2">
    <source>
        <dbReference type="Proteomes" id="UP000738431"/>
    </source>
</evidence>
<gene>
    <name evidence="1" type="ORF">K1X11_002850</name>
</gene>